<dbReference type="EMBL" id="CP015249">
    <property type="protein sequence ID" value="ANB19109.1"/>
    <property type="molecule type" value="Genomic_DNA"/>
</dbReference>
<evidence type="ECO:0000313" key="1">
    <source>
        <dbReference type="EMBL" id="ANB19109.1"/>
    </source>
</evidence>
<dbReference type="Proteomes" id="UP000076830">
    <property type="component" value="Chromosome"/>
</dbReference>
<accession>A0A160DWT1</accession>
<name>A0A160DWT1_9GAMM</name>
<dbReference type="STRING" id="1300342.I596_3118"/>
<dbReference type="KEGG" id="dko:I596_3118"/>
<organism evidence="1 2">
    <name type="scientific">Dokdonella koreensis DS-123</name>
    <dbReference type="NCBI Taxonomy" id="1300342"/>
    <lineage>
        <taxon>Bacteria</taxon>
        <taxon>Pseudomonadati</taxon>
        <taxon>Pseudomonadota</taxon>
        <taxon>Gammaproteobacteria</taxon>
        <taxon>Lysobacterales</taxon>
        <taxon>Rhodanobacteraceae</taxon>
        <taxon>Dokdonella</taxon>
    </lineage>
</organism>
<gene>
    <name evidence="1" type="ORF">I596_3118</name>
</gene>
<sequence>MSPAPCAGAIGPQPGGVHPVAVEPTVSATVSSAAAFRLSEDP</sequence>
<protein>
    <submittedName>
        <fullName evidence="1">Uncharacterized protein</fullName>
    </submittedName>
</protein>
<keyword evidence="2" id="KW-1185">Reference proteome</keyword>
<evidence type="ECO:0000313" key="2">
    <source>
        <dbReference type="Proteomes" id="UP000076830"/>
    </source>
</evidence>
<dbReference type="AlphaFoldDB" id="A0A160DWT1"/>
<reference evidence="1 2" key="1">
    <citation type="submission" date="2016-04" db="EMBL/GenBank/DDBJ databases">
        <title>Complete genome sequence of Dokdonella koreensis DS-123T.</title>
        <authorList>
            <person name="Kim J.F."/>
            <person name="Lee H."/>
            <person name="Kwak M.-J."/>
        </authorList>
    </citation>
    <scope>NUCLEOTIDE SEQUENCE [LARGE SCALE GENOMIC DNA]</scope>
    <source>
        <strain evidence="1 2">DS-123</strain>
    </source>
</reference>
<proteinExistence type="predicted"/>